<keyword evidence="4" id="KW-1185">Reference proteome</keyword>
<comment type="caution">
    <text evidence="3">The sequence shown here is derived from an EMBL/GenBank/DDBJ whole genome shotgun (WGS) entry which is preliminary data.</text>
</comment>
<evidence type="ECO:0000313" key="3">
    <source>
        <dbReference type="EMBL" id="ROS42635.1"/>
    </source>
</evidence>
<gene>
    <name evidence="3" type="ORF">EDD35_5027</name>
</gene>
<feature type="compositionally biased region" description="Basic and acidic residues" evidence="1">
    <location>
        <begin position="18"/>
        <end position="31"/>
    </location>
</feature>
<dbReference type="Proteomes" id="UP000274843">
    <property type="component" value="Unassembled WGS sequence"/>
</dbReference>
<evidence type="ECO:0000313" key="4">
    <source>
        <dbReference type="Proteomes" id="UP000274843"/>
    </source>
</evidence>
<keyword evidence="2" id="KW-0472">Membrane</keyword>
<organism evidence="3 4">
    <name type="scientific">Amycolatopsis thermoflava</name>
    <dbReference type="NCBI Taxonomy" id="84480"/>
    <lineage>
        <taxon>Bacteria</taxon>
        <taxon>Bacillati</taxon>
        <taxon>Actinomycetota</taxon>
        <taxon>Actinomycetes</taxon>
        <taxon>Pseudonocardiales</taxon>
        <taxon>Pseudonocardiaceae</taxon>
        <taxon>Amycolatopsis</taxon>
        <taxon>Amycolatopsis methanolica group</taxon>
    </lineage>
</organism>
<protein>
    <submittedName>
        <fullName evidence="3">Uncharacterized protein</fullName>
    </submittedName>
</protein>
<dbReference type="GeneID" id="301846337"/>
<reference evidence="3 4" key="1">
    <citation type="submission" date="2018-11" db="EMBL/GenBank/DDBJ databases">
        <title>Sequencing the genomes of 1000 actinobacteria strains.</title>
        <authorList>
            <person name="Klenk H.-P."/>
        </authorList>
    </citation>
    <scope>NUCLEOTIDE SEQUENCE [LARGE SCALE GENOMIC DNA]</scope>
    <source>
        <strain evidence="3 4">DSM 44348</strain>
    </source>
</reference>
<sequence length="123" mass="13400">MSTVPPGEEGINVPTVQPRREDPRQVPSPERRKVVLDGSFLAAVEPQDRPPPARPGGRRFLRRTARGGARVWRVALVGLTAASSLAMIVFALLKAIPLTVLSMLALVVVKIADHWHSRRLGSV</sequence>
<keyword evidence="2" id="KW-1133">Transmembrane helix</keyword>
<name>A0A3N2H3C9_9PSEU</name>
<dbReference type="RefSeq" id="WP_231960755.1">
    <property type="nucleotide sequence ID" value="NZ_CBDRBU010000023.1"/>
</dbReference>
<feature type="transmembrane region" description="Helical" evidence="2">
    <location>
        <begin position="95"/>
        <end position="112"/>
    </location>
</feature>
<keyword evidence="2" id="KW-0812">Transmembrane</keyword>
<evidence type="ECO:0000256" key="1">
    <source>
        <dbReference type="SAM" id="MobiDB-lite"/>
    </source>
</evidence>
<evidence type="ECO:0000256" key="2">
    <source>
        <dbReference type="SAM" id="Phobius"/>
    </source>
</evidence>
<dbReference type="AlphaFoldDB" id="A0A3N2H3C9"/>
<accession>A0A3N2H3C9</accession>
<dbReference type="EMBL" id="RKHY01000001">
    <property type="protein sequence ID" value="ROS42635.1"/>
    <property type="molecule type" value="Genomic_DNA"/>
</dbReference>
<proteinExistence type="predicted"/>
<feature type="region of interest" description="Disordered" evidence="1">
    <location>
        <begin position="1"/>
        <end position="31"/>
    </location>
</feature>